<dbReference type="Proteomes" id="UP001177140">
    <property type="component" value="Unassembled WGS sequence"/>
</dbReference>
<dbReference type="Pfam" id="PF08712">
    <property type="entry name" value="Nfu_N"/>
    <property type="match status" value="1"/>
</dbReference>
<dbReference type="SUPFAM" id="SSF110836">
    <property type="entry name" value="Hypothetical protein SAV1430"/>
    <property type="match status" value="1"/>
</dbReference>
<name>A0AA41RX49_PAPNU</name>
<proteinExistence type="inferred from homology"/>
<evidence type="ECO:0000313" key="4">
    <source>
        <dbReference type="Proteomes" id="UP001177140"/>
    </source>
</evidence>
<dbReference type="AlphaFoldDB" id="A0AA41RX49"/>
<keyword evidence="4" id="KW-1185">Reference proteome</keyword>
<protein>
    <recommendedName>
        <fullName evidence="2">Scaffold protein Nfu/NifU N-terminal domain-containing protein</fullName>
    </recommendedName>
</protein>
<comment type="similarity">
    <text evidence="1">Belongs to the NifU family.</text>
</comment>
<dbReference type="PANTHER" id="PTHR11178:SF1">
    <property type="entry name" value="NFU1 IRON-SULFUR CLUSTER SCAFFOLD HOMOLOG, MITOCHONDRIAL"/>
    <property type="match status" value="1"/>
</dbReference>
<comment type="caution">
    <text evidence="3">The sequence shown here is derived from an EMBL/GenBank/DDBJ whole genome shotgun (WGS) entry which is preliminary data.</text>
</comment>
<dbReference type="PANTHER" id="PTHR11178">
    <property type="entry name" value="IRON-SULFUR CLUSTER SCAFFOLD PROTEIN NFU-RELATED"/>
    <property type="match status" value="1"/>
</dbReference>
<dbReference type="GO" id="GO:0005739">
    <property type="term" value="C:mitochondrion"/>
    <property type="evidence" value="ECO:0007669"/>
    <property type="project" value="TreeGrafter"/>
</dbReference>
<evidence type="ECO:0000259" key="2">
    <source>
        <dbReference type="Pfam" id="PF08712"/>
    </source>
</evidence>
<gene>
    <name evidence="3" type="ORF">MKW94_021555</name>
</gene>
<dbReference type="EMBL" id="JAJJMA010048444">
    <property type="protein sequence ID" value="MCL7025724.1"/>
    <property type="molecule type" value="Genomic_DNA"/>
</dbReference>
<evidence type="ECO:0000256" key="1">
    <source>
        <dbReference type="ARBA" id="ARBA00006420"/>
    </source>
</evidence>
<feature type="domain" description="Scaffold protein Nfu/NifU N-terminal" evidence="2">
    <location>
        <begin position="1"/>
        <end position="39"/>
    </location>
</feature>
<dbReference type="InterPro" id="IPR014824">
    <property type="entry name" value="Nfu/NifU_N"/>
</dbReference>
<sequence length="58" mass="6492">ITRVFYGSDFVTVTKSEEASWDFLKPEIFAAIMDFYTSGQPLFLDANVASAKDTAIHE</sequence>
<accession>A0AA41RX49</accession>
<feature type="non-terminal residue" evidence="3">
    <location>
        <position position="58"/>
    </location>
</feature>
<evidence type="ECO:0000313" key="3">
    <source>
        <dbReference type="EMBL" id="MCL7025724.1"/>
    </source>
</evidence>
<dbReference type="Gene3D" id="3.30.1370.70">
    <property type="entry name" value="Scaffold protein Nfu/NifU, N-terminal domain"/>
    <property type="match status" value="1"/>
</dbReference>
<reference evidence="3" key="1">
    <citation type="submission" date="2022-03" db="EMBL/GenBank/DDBJ databases">
        <title>A functionally conserved STORR gene fusion in Papaver species that diverged 16.8 million years ago.</title>
        <authorList>
            <person name="Catania T."/>
        </authorList>
    </citation>
    <scope>NUCLEOTIDE SEQUENCE</scope>
    <source>
        <strain evidence="3">S-191538</strain>
    </source>
</reference>
<dbReference type="InterPro" id="IPR036498">
    <property type="entry name" value="Nfu/NifU_N_sf"/>
</dbReference>
<organism evidence="3 4">
    <name type="scientific">Papaver nudicaule</name>
    <name type="common">Iceland poppy</name>
    <dbReference type="NCBI Taxonomy" id="74823"/>
    <lineage>
        <taxon>Eukaryota</taxon>
        <taxon>Viridiplantae</taxon>
        <taxon>Streptophyta</taxon>
        <taxon>Embryophyta</taxon>
        <taxon>Tracheophyta</taxon>
        <taxon>Spermatophyta</taxon>
        <taxon>Magnoliopsida</taxon>
        <taxon>Ranunculales</taxon>
        <taxon>Papaveraceae</taxon>
        <taxon>Papaveroideae</taxon>
        <taxon>Papaver</taxon>
    </lineage>
</organism>
<feature type="non-terminal residue" evidence="3">
    <location>
        <position position="1"/>
    </location>
</feature>